<dbReference type="RefSeq" id="WP_283204696.1">
    <property type="nucleotide sequence ID" value="NZ_JASGCB010000045.1"/>
</dbReference>
<name>A0ABT6Y1U8_ALISE</name>
<protein>
    <submittedName>
        <fullName evidence="1">YolD-like family protein</fullName>
    </submittedName>
</protein>
<gene>
    <name evidence="1" type="ORF">QID03_14170</name>
</gene>
<evidence type="ECO:0000313" key="2">
    <source>
        <dbReference type="Proteomes" id="UP001529245"/>
    </source>
</evidence>
<comment type="caution">
    <text evidence="1">The sequence shown here is derived from an EMBL/GenBank/DDBJ whole genome shotgun (WGS) entry which is preliminary data.</text>
</comment>
<dbReference type="EMBL" id="JASGCB010000045">
    <property type="protein sequence ID" value="MDI9261303.1"/>
    <property type="molecule type" value="Genomic_DNA"/>
</dbReference>
<accession>A0ABT6Y1U8</accession>
<dbReference type="Proteomes" id="UP001529245">
    <property type="component" value="Unassembled WGS sequence"/>
</dbReference>
<reference evidence="1 2" key="1">
    <citation type="submission" date="2023-04" db="EMBL/GenBank/DDBJ databases">
        <title>A. sendaiensis sub sp. chiapanensis a novel subspecie with specific adaptation in bacterial cell wall isolated from an active volcano.</title>
        <authorList>
            <person name="Alvarez Gutierrez P.E."/>
            <person name="Ortiz Cortes L.Y."/>
        </authorList>
    </citation>
    <scope>NUCLEOTIDE SEQUENCE [LARGE SCALE GENOMIC DNA]</scope>
    <source>
        <strain evidence="1 2">PA2</strain>
    </source>
</reference>
<proteinExistence type="predicted"/>
<dbReference type="InterPro" id="IPR014962">
    <property type="entry name" value="YolD"/>
</dbReference>
<evidence type="ECO:0000313" key="1">
    <source>
        <dbReference type="EMBL" id="MDI9261303.1"/>
    </source>
</evidence>
<organism evidence="1 2">
    <name type="scientific">Alicyclobacillus sendaiensis PA2</name>
    <dbReference type="NCBI Taxonomy" id="3029425"/>
    <lineage>
        <taxon>Bacteria</taxon>
        <taxon>Bacillati</taxon>
        <taxon>Bacillota</taxon>
        <taxon>Bacilli</taxon>
        <taxon>Bacillales</taxon>
        <taxon>Alicyclobacillaceae</taxon>
        <taxon>Alicyclobacillus</taxon>
    </lineage>
</organism>
<sequence>MNIRDGNIFEAMRLVLPEHRALMAQIQRERSKRKRPALTEERLEEMQYELSEAIRERRVVRVTVFTPERDVVLVGHVSVCGRELRVRTVNGVRVVDVRDVIGVEAVNNESR</sequence>
<keyword evidence="2" id="KW-1185">Reference proteome</keyword>
<dbReference type="Pfam" id="PF08863">
    <property type="entry name" value="YolD"/>
    <property type="match status" value="1"/>
</dbReference>